<sequence length="99" mass="11569">MFLHLFEKASKVYKMGRIKADKIDFLSKYLNAVLMNTKCLFVQKLLHYLHTKTITVSKSPLFLSLRENFMNSCYWEAPKEAVWPIACTVFLFSLKAKSI</sequence>
<reference evidence="1 2" key="1">
    <citation type="submission" date="2024-05" db="EMBL/GenBank/DDBJ databases">
        <authorList>
            <person name="Wallberg A."/>
        </authorList>
    </citation>
    <scope>NUCLEOTIDE SEQUENCE [LARGE SCALE GENOMIC DNA]</scope>
</reference>
<comment type="caution">
    <text evidence="1">The sequence shown here is derived from an EMBL/GenBank/DDBJ whole genome shotgun (WGS) entry which is preliminary data.</text>
</comment>
<keyword evidence="2" id="KW-1185">Reference proteome</keyword>
<evidence type="ECO:0000313" key="1">
    <source>
        <dbReference type="EMBL" id="CAL4172621.1"/>
    </source>
</evidence>
<dbReference type="Proteomes" id="UP001497623">
    <property type="component" value="Unassembled WGS sequence"/>
</dbReference>
<accession>A0AAV2SBE1</accession>
<gene>
    <name evidence="1" type="ORF">MNOR_LOCUS34290</name>
</gene>
<name>A0AAV2SBE1_MEGNR</name>
<dbReference type="AlphaFoldDB" id="A0AAV2SBE1"/>
<feature type="non-terminal residue" evidence="1">
    <location>
        <position position="99"/>
    </location>
</feature>
<organism evidence="1 2">
    <name type="scientific">Meganyctiphanes norvegica</name>
    <name type="common">Northern krill</name>
    <name type="synonym">Thysanopoda norvegica</name>
    <dbReference type="NCBI Taxonomy" id="48144"/>
    <lineage>
        <taxon>Eukaryota</taxon>
        <taxon>Metazoa</taxon>
        <taxon>Ecdysozoa</taxon>
        <taxon>Arthropoda</taxon>
        <taxon>Crustacea</taxon>
        <taxon>Multicrustacea</taxon>
        <taxon>Malacostraca</taxon>
        <taxon>Eumalacostraca</taxon>
        <taxon>Eucarida</taxon>
        <taxon>Euphausiacea</taxon>
        <taxon>Euphausiidae</taxon>
        <taxon>Meganyctiphanes</taxon>
    </lineage>
</organism>
<protein>
    <submittedName>
        <fullName evidence="1">Uncharacterized protein</fullName>
    </submittedName>
</protein>
<dbReference type="EMBL" id="CAXKWB010052280">
    <property type="protein sequence ID" value="CAL4172621.1"/>
    <property type="molecule type" value="Genomic_DNA"/>
</dbReference>
<proteinExistence type="predicted"/>
<evidence type="ECO:0000313" key="2">
    <source>
        <dbReference type="Proteomes" id="UP001497623"/>
    </source>
</evidence>